<dbReference type="RefSeq" id="WP_409589792.1">
    <property type="nucleotide sequence ID" value="NZ_CAKMTZ010000104.1"/>
</dbReference>
<evidence type="ECO:0000313" key="2">
    <source>
        <dbReference type="Proteomes" id="UP001295462"/>
    </source>
</evidence>
<comment type="caution">
    <text evidence="1">The sequence shown here is derived from an EMBL/GenBank/DDBJ whole genome shotgun (WGS) entry which is preliminary data.</text>
</comment>
<name>A0AAU9QTR8_9VIBR</name>
<dbReference type="EMBL" id="CAKMUD010000105">
    <property type="protein sequence ID" value="CAH1601871.1"/>
    <property type="molecule type" value="Genomic_DNA"/>
</dbReference>
<dbReference type="Proteomes" id="UP001295462">
    <property type="component" value="Unassembled WGS sequence"/>
</dbReference>
<reference evidence="1" key="1">
    <citation type="submission" date="2022-01" db="EMBL/GenBank/DDBJ databases">
        <authorList>
            <person name="Lagorce A."/>
        </authorList>
    </citation>
    <scope>NUCLEOTIDE SEQUENCE</scope>
    <source>
        <strain evidence="1">Th15_F1_A12</strain>
    </source>
</reference>
<accession>A0AAU9QTR8</accession>
<organism evidence="1 2">
    <name type="scientific">Vibrio jasicida</name>
    <dbReference type="NCBI Taxonomy" id="766224"/>
    <lineage>
        <taxon>Bacteria</taxon>
        <taxon>Pseudomonadati</taxon>
        <taxon>Pseudomonadota</taxon>
        <taxon>Gammaproteobacteria</taxon>
        <taxon>Vibrionales</taxon>
        <taxon>Vibrionaceae</taxon>
        <taxon>Vibrio</taxon>
    </lineage>
</organism>
<proteinExistence type="predicted"/>
<protein>
    <submittedName>
        <fullName evidence="1">Uncharacterized protein</fullName>
    </submittedName>
</protein>
<sequence>MNVKFFKLKNGNPWGFFVIGHVEPETVIDALNHHITQEGFMPVTVDYVAHVWAAKVNGIPKEPLYNTHVFDEAVEGATPVTWVDGNSLEPEHHPALDLDGTIH</sequence>
<dbReference type="AlphaFoldDB" id="A0AAU9QTR8"/>
<evidence type="ECO:0000313" key="1">
    <source>
        <dbReference type="EMBL" id="CAH1601871.1"/>
    </source>
</evidence>
<gene>
    <name evidence="1" type="ORF">THF1A12_50285</name>
</gene>